<evidence type="ECO:0000313" key="2">
    <source>
        <dbReference type="Proteomes" id="UP000029995"/>
    </source>
</evidence>
<accession>A0A0A0CVD0</accession>
<sequence length="131" mass="14915">MIFIYPVTWLERSPGTAASCDTEFQANKEAITRTRRSARLVSERRGAFGPDAVMEMAEFEYSHMFDGEVRPLSSRVYLFCMADTGWILKLRFSAPMGVEWSRTLAPFEKELTGPWSMKRPVRLSLDALPGT</sequence>
<evidence type="ECO:0000313" key="1">
    <source>
        <dbReference type="EMBL" id="KGM30346.1"/>
    </source>
</evidence>
<reference evidence="1 2" key="1">
    <citation type="submission" date="2014-01" db="EMBL/GenBank/DDBJ databases">
        <title>Genome sequence determination for a cystic fibrosis isolate, Inquilinus limosus.</title>
        <authorList>
            <person name="Pino M."/>
            <person name="Di Conza J."/>
            <person name="Gutkind G."/>
        </authorList>
    </citation>
    <scope>NUCLEOTIDE SEQUENCE [LARGE SCALE GENOMIC DNA]</scope>
    <source>
        <strain evidence="1 2">MP06</strain>
    </source>
</reference>
<dbReference type="Proteomes" id="UP000029995">
    <property type="component" value="Unassembled WGS sequence"/>
</dbReference>
<organism evidence="1 2">
    <name type="scientific">Inquilinus limosus MP06</name>
    <dbReference type="NCBI Taxonomy" id="1398085"/>
    <lineage>
        <taxon>Bacteria</taxon>
        <taxon>Pseudomonadati</taxon>
        <taxon>Pseudomonadota</taxon>
        <taxon>Alphaproteobacteria</taxon>
        <taxon>Rhodospirillales</taxon>
        <taxon>Rhodospirillaceae</taxon>
        <taxon>Inquilinus</taxon>
    </lineage>
</organism>
<name>A0A0A0CVD0_9PROT</name>
<proteinExistence type="predicted"/>
<protein>
    <submittedName>
        <fullName evidence="1">Uncharacterized protein</fullName>
    </submittedName>
</protein>
<dbReference type="AlphaFoldDB" id="A0A0A0CVD0"/>
<dbReference type="EMBL" id="JANX01000887">
    <property type="protein sequence ID" value="KGM30346.1"/>
    <property type="molecule type" value="Genomic_DNA"/>
</dbReference>
<comment type="caution">
    <text evidence="1">The sequence shown here is derived from an EMBL/GenBank/DDBJ whole genome shotgun (WGS) entry which is preliminary data.</text>
</comment>
<gene>
    <name evidence="1" type="ORF">P409_33605</name>
</gene>